<dbReference type="InterPro" id="IPR020084">
    <property type="entry name" value="NUDIX_hydrolase_CS"/>
</dbReference>
<dbReference type="Proteomes" id="UP000228777">
    <property type="component" value="Unassembled WGS sequence"/>
</dbReference>
<evidence type="ECO:0000256" key="2">
    <source>
        <dbReference type="ARBA" id="ARBA00022801"/>
    </source>
</evidence>
<dbReference type="PANTHER" id="PTHR43046">
    <property type="entry name" value="GDP-MANNOSE MANNOSYL HYDROLASE"/>
    <property type="match status" value="1"/>
</dbReference>
<evidence type="ECO:0000256" key="1">
    <source>
        <dbReference type="ARBA" id="ARBA00001946"/>
    </source>
</evidence>
<proteinExistence type="predicted"/>
<organism evidence="4 5">
    <name type="scientific">bacterium (Candidatus Gribaldobacteria) CG07_land_8_20_14_0_80_33_18</name>
    <dbReference type="NCBI Taxonomy" id="2014272"/>
    <lineage>
        <taxon>Bacteria</taxon>
        <taxon>Candidatus Gribaldobacteria</taxon>
    </lineage>
</organism>
<dbReference type="Gene3D" id="3.90.79.10">
    <property type="entry name" value="Nucleoside Triphosphate Pyrophosphohydrolase"/>
    <property type="match status" value="1"/>
</dbReference>
<comment type="cofactor">
    <cofactor evidence="1">
        <name>Mg(2+)</name>
        <dbReference type="ChEBI" id="CHEBI:18420"/>
    </cofactor>
</comment>
<accession>A0A2M6Z3F0</accession>
<dbReference type="PANTHER" id="PTHR43046:SF14">
    <property type="entry name" value="MUTT_NUDIX FAMILY PROTEIN"/>
    <property type="match status" value="1"/>
</dbReference>
<dbReference type="InterPro" id="IPR000086">
    <property type="entry name" value="NUDIX_hydrolase_dom"/>
</dbReference>
<gene>
    <name evidence="4" type="ORF">COS93_01325</name>
</gene>
<evidence type="ECO:0000259" key="3">
    <source>
        <dbReference type="PROSITE" id="PS51462"/>
    </source>
</evidence>
<keyword evidence="2" id="KW-0378">Hydrolase</keyword>
<comment type="caution">
    <text evidence="4">The sequence shown here is derived from an EMBL/GenBank/DDBJ whole genome shotgun (WGS) entry which is preliminary data.</text>
</comment>
<evidence type="ECO:0000313" key="4">
    <source>
        <dbReference type="EMBL" id="PIU46933.1"/>
    </source>
</evidence>
<dbReference type="Pfam" id="PF00293">
    <property type="entry name" value="NUDIX"/>
    <property type="match status" value="1"/>
</dbReference>
<feature type="domain" description="Nudix hydrolase" evidence="3">
    <location>
        <begin position="1"/>
        <end position="132"/>
    </location>
</feature>
<dbReference type="SUPFAM" id="SSF55811">
    <property type="entry name" value="Nudix"/>
    <property type="match status" value="1"/>
</dbReference>
<dbReference type="PROSITE" id="PS51462">
    <property type="entry name" value="NUDIX"/>
    <property type="match status" value="1"/>
</dbReference>
<dbReference type="PROSITE" id="PS00893">
    <property type="entry name" value="NUDIX_BOX"/>
    <property type="match status" value="1"/>
</dbReference>
<evidence type="ECO:0000313" key="5">
    <source>
        <dbReference type="Proteomes" id="UP000228777"/>
    </source>
</evidence>
<protein>
    <submittedName>
        <fullName evidence="4">DNA mismatch repair protein MutT</fullName>
    </submittedName>
</protein>
<name>A0A2M6Z3F0_9BACT</name>
<dbReference type="InterPro" id="IPR015797">
    <property type="entry name" value="NUDIX_hydrolase-like_dom_sf"/>
</dbReference>
<reference evidence="5" key="1">
    <citation type="submission" date="2017-09" db="EMBL/GenBank/DDBJ databases">
        <title>Depth-based differentiation of microbial function through sediment-hosted aquifers and enrichment of novel symbionts in the deep terrestrial subsurface.</title>
        <authorList>
            <person name="Probst A.J."/>
            <person name="Ladd B."/>
            <person name="Jarett J.K."/>
            <person name="Geller-Mcgrath D.E."/>
            <person name="Sieber C.M.K."/>
            <person name="Emerson J.B."/>
            <person name="Anantharaman K."/>
            <person name="Thomas B.C."/>
            <person name="Malmstrom R."/>
            <person name="Stieglmeier M."/>
            <person name="Klingl A."/>
            <person name="Woyke T."/>
            <person name="Ryan C.M."/>
            <person name="Banfield J.F."/>
        </authorList>
    </citation>
    <scope>NUCLEOTIDE SEQUENCE [LARGE SCALE GENOMIC DNA]</scope>
</reference>
<dbReference type="EMBL" id="PEWP01000023">
    <property type="protein sequence ID" value="PIU46933.1"/>
    <property type="molecule type" value="Genomic_DNA"/>
</dbReference>
<dbReference type="GO" id="GO:0016787">
    <property type="term" value="F:hydrolase activity"/>
    <property type="evidence" value="ECO:0007669"/>
    <property type="project" value="UniProtKB-KW"/>
</dbReference>
<dbReference type="AlphaFoldDB" id="A0A2M6Z3F0"/>
<sequence>MNKRVVGVIIRNGEILLMRRVRDDREYFVFPGGGIKRDESLENGVIREIKEEFNLDVKINKFLFQIENRGRQEFYFLIKEFSGVPEISGNEKKRMNKNNQYYPVWKELKEISNLSNLHPEKAKQKVKEMILD</sequence>